<gene>
    <name evidence="1" type="ORF">MLD38_024068</name>
</gene>
<evidence type="ECO:0000313" key="1">
    <source>
        <dbReference type="EMBL" id="KAI4339089.1"/>
    </source>
</evidence>
<dbReference type="Proteomes" id="UP001057402">
    <property type="component" value="Chromosome 7"/>
</dbReference>
<comment type="caution">
    <text evidence="1">The sequence shown here is derived from an EMBL/GenBank/DDBJ whole genome shotgun (WGS) entry which is preliminary data.</text>
</comment>
<dbReference type="EMBL" id="CM042886">
    <property type="protein sequence ID" value="KAI4339089.1"/>
    <property type="molecule type" value="Genomic_DNA"/>
</dbReference>
<organism evidence="1 2">
    <name type="scientific">Melastoma candidum</name>
    <dbReference type="NCBI Taxonomy" id="119954"/>
    <lineage>
        <taxon>Eukaryota</taxon>
        <taxon>Viridiplantae</taxon>
        <taxon>Streptophyta</taxon>
        <taxon>Embryophyta</taxon>
        <taxon>Tracheophyta</taxon>
        <taxon>Spermatophyta</taxon>
        <taxon>Magnoliopsida</taxon>
        <taxon>eudicotyledons</taxon>
        <taxon>Gunneridae</taxon>
        <taxon>Pentapetalae</taxon>
        <taxon>rosids</taxon>
        <taxon>malvids</taxon>
        <taxon>Myrtales</taxon>
        <taxon>Melastomataceae</taxon>
        <taxon>Melastomatoideae</taxon>
        <taxon>Melastomateae</taxon>
        <taxon>Melastoma</taxon>
    </lineage>
</organism>
<accession>A0ACB9NR79</accession>
<name>A0ACB9NR79_9MYRT</name>
<reference evidence="2" key="1">
    <citation type="journal article" date="2023" name="Front. Plant Sci.">
        <title>Chromosomal-level genome assembly of Melastoma candidum provides insights into trichome evolution.</title>
        <authorList>
            <person name="Zhong Y."/>
            <person name="Wu W."/>
            <person name="Sun C."/>
            <person name="Zou P."/>
            <person name="Liu Y."/>
            <person name="Dai S."/>
            <person name="Zhou R."/>
        </authorList>
    </citation>
    <scope>NUCLEOTIDE SEQUENCE [LARGE SCALE GENOMIC DNA]</scope>
</reference>
<proteinExistence type="predicted"/>
<protein>
    <submittedName>
        <fullName evidence="1">Uncharacterized protein</fullName>
    </submittedName>
</protein>
<keyword evidence="2" id="KW-1185">Reference proteome</keyword>
<sequence length="318" mass="36500">MAEAHSQTDDLEFLTRAFSGHGVDEASLISILGTSHPDQRRALRKSNPHFFKEDERLFERWDDHSFALLKLEFLRFKNAVVLWAMHPWERDARLLKEALLVGPSYSNIIIEVACTRSSEELLGARMAYHSLFEHSIEEEIAFRMKDSEGMLLVALVSAYRYDGPKYKEDVVKFEAKFLAAAIKSAEGKSLIEDEEVIKILTTRSKLHLEAVHKHYKEISGCSLDEDLISDSILRETVRCLCTPERYFSQILNESLKTDAPENMKKALTRVIVTRADVDIKEIEEEFENLYGVPLLKRIESTSKGNYRDFLLALISKGR</sequence>
<evidence type="ECO:0000313" key="2">
    <source>
        <dbReference type="Proteomes" id="UP001057402"/>
    </source>
</evidence>